<keyword evidence="4" id="KW-1185">Reference proteome</keyword>
<feature type="domain" description="PucR C-terminal helix-turn-helix" evidence="2">
    <location>
        <begin position="462"/>
        <end position="516"/>
    </location>
</feature>
<evidence type="ECO:0000259" key="2">
    <source>
        <dbReference type="Pfam" id="PF13556"/>
    </source>
</evidence>
<dbReference type="PANTHER" id="PTHR33744">
    <property type="entry name" value="CARBOHYDRATE DIACID REGULATOR"/>
    <property type="match status" value="1"/>
</dbReference>
<dbReference type="Proteomes" id="UP001238088">
    <property type="component" value="Unassembled WGS sequence"/>
</dbReference>
<feature type="domain" description="Purine catabolism PurC-like" evidence="1">
    <location>
        <begin position="9"/>
        <end position="128"/>
    </location>
</feature>
<evidence type="ECO:0000313" key="3">
    <source>
        <dbReference type="EMBL" id="MDQ0268267.1"/>
    </source>
</evidence>
<dbReference type="InterPro" id="IPR012914">
    <property type="entry name" value="PucR_dom"/>
</dbReference>
<evidence type="ECO:0000313" key="4">
    <source>
        <dbReference type="Proteomes" id="UP001238088"/>
    </source>
</evidence>
<dbReference type="Pfam" id="PF07905">
    <property type="entry name" value="PucR"/>
    <property type="match status" value="1"/>
</dbReference>
<dbReference type="InterPro" id="IPR025736">
    <property type="entry name" value="PucR_C-HTH_dom"/>
</dbReference>
<proteinExistence type="predicted"/>
<organism evidence="3 4">
    <name type="scientific">Cytobacillus purgationiresistens</name>
    <dbReference type="NCBI Taxonomy" id="863449"/>
    <lineage>
        <taxon>Bacteria</taxon>
        <taxon>Bacillati</taxon>
        <taxon>Bacillota</taxon>
        <taxon>Bacilli</taxon>
        <taxon>Bacillales</taxon>
        <taxon>Bacillaceae</taxon>
        <taxon>Cytobacillus</taxon>
    </lineage>
</organism>
<evidence type="ECO:0000259" key="1">
    <source>
        <dbReference type="Pfam" id="PF07905"/>
    </source>
</evidence>
<name>A0ABU0ABU9_9BACI</name>
<sequence length="537" mass="62345">MKSYLTVEDILQRKHFEKVEIAAGKEGLHHHVKWVHIVEVTNIGKLLKGNELILSTAVAWKEKKELFISILQQLIKSNAAGLCIEIGTYTSVIPHEIITMANKAQFPIILILKEVPFVEITQDIHTLLINRQYDMLASLEKHSQVLNKMLLSMNHYDEILKVIYEDVQAQIILTFNNQENHFFPEIGDVKKSILLKAIETERSAILSKYSIVSAPIELLGEKYAELLIISQDRDLIEFDQLILDRTANALAQFFIRELFVEEKRRVEETEWVNCWLDGEETKASIMENLAYYMPTVSPKGAFVCIYQQEEQKKIINLTYFKLYFRSILEQRGFSFLAIEKHHSVILIIINERQSTDWKKRVNEAISKLLESELERGRVESKPMIGVGKYVENLEKVSDSYQTAIETVKIKKSMADPANSYFYDDLHIFRVISILNRQLDLQEIVMEYLEPVISYDFNHNGKLMDTLKAYLACNGSKKETAQKLFIVRQTLYHRLEKLEQLLGTDFMTHEKRLAIEFMVMSHEFILASNQEFSGIKKA</sequence>
<dbReference type="Pfam" id="PF13556">
    <property type="entry name" value="HTH_30"/>
    <property type="match status" value="1"/>
</dbReference>
<dbReference type="Gene3D" id="1.10.10.2840">
    <property type="entry name" value="PucR C-terminal helix-turn-helix domain"/>
    <property type="match status" value="1"/>
</dbReference>
<accession>A0ABU0ABU9</accession>
<comment type="caution">
    <text evidence="3">The sequence shown here is derived from an EMBL/GenBank/DDBJ whole genome shotgun (WGS) entry which is preliminary data.</text>
</comment>
<dbReference type="RefSeq" id="WP_307470887.1">
    <property type="nucleotide sequence ID" value="NZ_JAUSUB010000001.1"/>
</dbReference>
<dbReference type="InterPro" id="IPR051448">
    <property type="entry name" value="CdaR-like_regulators"/>
</dbReference>
<dbReference type="EMBL" id="JAUSUB010000001">
    <property type="protein sequence ID" value="MDQ0268267.1"/>
    <property type="molecule type" value="Genomic_DNA"/>
</dbReference>
<dbReference type="InterPro" id="IPR042070">
    <property type="entry name" value="PucR_C-HTH_sf"/>
</dbReference>
<gene>
    <name evidence="3" type="ORF">J2S17_000136</name>
</gene>
<protein>
    <submittedName>
        <fullName evidence="3">Purine catabolism regulator</fullName>
    </submittedName>
</protein>
<reference evidence="3 4" key="1">
    <citation type="submission" date="2023-07" db="EMBL/GenBank/DDBJ databases">
        <title>Genomic Encyclopedia of Type Strains, Phase IV (KMG-IV): sequencing the most valuable type-strain genomes for metagenomic binning, comparative biology and taxonomic classification.</title>
        <authorList>
            <person name="Goeker M."/>
        </authorList>
    </citation>
    <scope>NUCLEOTIDE SEQUENCE [LARGE SCALE GENOMIC DNA]</scope>
    <source>
        <strain evidence="3 4">DSM 23494</strain>
    </source>
</reference>